<evidence type="ECO:0000313" key="7">
    <source>
        <dbReference type="Proteomes" id="UP001055712"/>
    </source>
</evidence>
<keyword evidence="4" id="KW-0449">Lipoprotein</keyword>
<dbReference type="PANTHER" id="PTHR47977">
    <property type="entry name" value="RAS-RELATED PROTEIN RAB"/>
    <property type="match status" value="1"/>
</dbReference>
<dbReference type="Pfam" id="PF00071">
    <property type="entry name" value="Ras"/>
    <property type="match status" value="1"/>
</dbReference>
<organism evidence="6 7">
    <name type="scientific">Chlorella vulgaris</name>
    <name type="common">Green alga</name>
    <dbReference type="NCBI Taxonomy" id="3077"/>
    <lineage>
        <taxon>Eukaryota</taxon>
        <taxon>Viridiplantae</taxon>
        <taxon>Chlorophyta</taxon>
        <taxon>core chlorophytes</taxon>
        <taxon>Trebouxiophyceae</taxon>
        <taxon>Chlorellales</taxon>
        <taxon>Chlorellaceae</taxon>
        <taxon>Chlorella clade</taxon>
        <taxon>Chlorella</taxon>
    </lineage>
</organism>
<reference evidence="6" key="1">
    <citation type="journal article" date="2019" name="Plant J.">
        <title>Chlorella vulgaris genome assembly and annotation reveals the molecular basis for metabolic acclimation to high light conditions.</title>
        <authorList>
            <person name="Cecchin M."/>
            <person name="Marcolungo L."/>
            <person name="Rossato M."/>
            <person name="Girolomoni L."/>
            <person name="Cosentino E."/>
            <person name="Cuine S."/>
            <person name="Li-Beisson Y."/>
            <person name="Delledonne M."/>
            <person name="Ballottari M."/>
        </authorList>
    </citation>
    <scope>NUCLEOTIDE SEQUENCE</scope>
    <source>
        <strain evidence="6">211/11P</strain>
    </source>
</reference>
<gene>
    <name evidence="6" type="ORF">D9Q98_005651</name>
</gene>
<dbReference type="NCBIfam" id="TIGR00231">
    <property type="entry name" value="small_GTP"/>
    <property type="match status" value="1"/>
</dbReference>
<keyword evidence="2" id="KW-0547">Nucleotide-binding</keyword>
<dbReference type="AlphaFoldDB" id="A0A9D4YWB9"/>
<dbReference type="CDD" id="cd01863">
    <property type="entry name" value="Rab18"/>
    <property type="match status" value="1"/>
</dbReference>
<dbReference type="InterPro" id="IPR001806">
    <property type="entry name" value="Small_GTPase"/>
</dbReference>
<sequence>MEQQPGGGLVLNVDHTFKILLVGDSGVGKSSLLLRFSTGGFEELVPTIGVDFKAKVVDVGGKKVKLTIWDTAGQERFRTLTSSYYRGAQGIVLVYDVSRAETFDSLADIWLREVDMYGTVEECIKMVVANKSDLAEQREVSREMGLQFAKAHGCLFVETSAKGNVAVDQAFEELVHKILETPSLLASTGSTFGLKSKQPQQSSCC</sequence>
<comment type="subcellular location">
    <subcellularLocation>
        <location evidence="5">Endomembrane system</location>
        <topology evidence="5">Lipid-anchor</topology>
    </subcellularLocation>
</comment>
<dbReference type="SMART" id="SM00175">
    <property type="entry name" value="RAB"/>
    <property type="match status" value="1"/>
</dbReference>
<dbReference type="SMART" id="SM00173">
    <property type="entry name" value="RAS"/>
    <property type="match status" value="1"/>
</dbReference>
<accession>A0A9D4YWB9</accession>
<dbReference type="OrthoDB" id="9989112at2759"/>
<evidence type="ECO:0000313" key="6">
    <source>
        <dbReference type="EMBL" id="KAI3429564.1"/>
    </source>
</evidence>
<dbReference type="Proteomes" id="UP001055712">
    <property type="component" value="Unassembled WGS sequence"/>
</dbReference>
<dbReference type="InterPro" id="IPR005225">
    <property type="entry name" value="Small_GTP-bd"/>
</dbReference>
<dbReference type="Gene3D" id="3.40.50.300">
    <property type="entry name" value="P-loop containing nucleotide triphosphate hydrolases"/>
    <property type="match status" value="1"/>
</dbReference>
<reference evidence="6" key="2">
    <citation type="submission" date="2020-11" db="EMBL/GenBank/DDBJ databases">
        <authorList>
            <person name="Cecchin M."/>
            <person name="Marcolungo L."/>
            <person name="Rossato M."/>
            <person name="Girolomoni L."/>
            <person name="Cosentino E."/>
            <person name="Cuine S."/>
            <person name="Li-Beisson Y."/>
            <person name="Delledonne M."/>
            <person name="Ballottari M."/>
        </authorList>
    </citation>
    <scope>NUCLEOTIDE SEQUENCE</scope>
    <source>
        <strain evidence="6">211/11P</strain>
        <tissue evidence="6">Whole cell</tissue>
    </source>
</reference>
<protein>
    <submittedName>
        <fullName evidence="6">Uncharacterized protein</fullName>
    </submittedName>
</protein>
<evidence type="ECO:0000256" key="2">
    <source>
        <dbReference type="ARBA" id="ARBA00022741"/>
    </source>
</evidence>
<keyword evidence="7" id="KW-1185">Reference proteome</keyword>
<dbReference type="PROSITE" id="PS51421">
    <property type="entry name" value="RAS"/>
    <property type="match status" value="1"/>
</dbReference>
<dbReference type="GO" id="GO:0012505">
    <property type="term" value="C:endomembrane system"/>
    <property type="evidence" value="ECO:0007669"/>
    <property type="project" value="UniProtKB-SubCell"/>
</dbReference>
<evidence type="ECO:0000256" key="5">
    <source>
        <dbReference type="ARBA" id="ARBA00037868"/>
    </source>
</evidence>
<dbReference type="PROSITE" id="PS51420">
    <property type="entry name" value="RHO"/>
    <property type="match status" value="1"/>
</dbReference>
<dbReference type="GO" id="GO:0003924">
    <property type="term" value="F:GTPase activity"/>
    <property type="evidence" value="ECO:0007669"/>
    <property type="project" value="InterPro"/>
</dbReference>
<dbReference type="PROSITE" id="PS51419">
    <property type="entry name" value="RAB"/>
    <property type="match status" value="1"/>
</dbReference>
<evidence type="ECO:0000256" key="4">
    <source>
        <dbReference type="ARBA" id="ARBA00023288"/>
    </source>
</evidence>
<dbReference type="PROSITE" id="PS51417">
    <property type="entry name" value="ARF"/>
    <property type="match status" value="1"/>
</dbReference>
<comment type="similarity">
    <text evidence="1">Belongs to the small GTPase superfamily. Rab family.</text>
</comment>
<dbReference type="InterPro" id="IPR050227">
    <property type="entry name" value="Rab"/>
</dbReference>
<dbReference type="SMART" id="SM00174">
    <property type="entry name" value="RHO"/>
    <property type="match status" value="1"/>
</dbReference>
<dbReference type="SMART" id="SM00176">
    <property type="entry name" value="RAN"/>
    <property type="match status" value="1"/>
</dbReference>
<dbReference type="InterPro" id="IPR027417">
    <property type="entry name" value="P-loop_NTPase"/>
</dbReference>
<dbReference type="EMBL" id="SIDB01000008">
    <property type="protein sequence ID" value="KAI3429564.1"/>
    <property type="molecule type" value="Genomic_DNA"/>
</dbReference>
<dbReference type="PRINTS" id="PR00449">
    <property type="entry name" value="RASTRNSFRMNG"/>
</dbReference>
<dbReference type="GO" id="GO:0005525">
    <property type="term" value="F:GTP binding"/>
    <property type="evidence" value="ECO:0007669"/>
    <property type="project" value="UniProtKB-KW"/>
</dbReference>
<evidence type="ECO:0000256" key="3">
    <source>
        <dbReference type="ARBA" id="ARBA00023134"/>
    </source>
</evidence>
<proteinExistence type="inferred from homology"/>
<evidence type="ECO:0000256" key="1">
    <source>
        <dbReference type="ARBA" id="ARBA00006270"/>
    </source>
</evidence>
<dbReference type="SMART" id="SM00177">
    <property type="entry name" value="ARF"/>
    <property type="match status" value="1"/>
</dbReference>
<name>A0A9D4YWB9_CHLVU</name>
<dbReference type="FunFam" id="3.40.50.300:FF:001129">
    <property type="entry name" value="ras-related protein Rab-44 isoform X2"/>
    <property type="match status" value="1"/>
</dbReference>
<dbReference type="SUPFAM" id="SSF52540">
    <property type="entry name" value="P-loop containing nucleoside triphosphate hydrolases"/>
    <property type="match status" value="1"/>
</dbReference>
<comment type="caution">
    <text evidence="6">The sequence shown here is derived from an EMBL/GenBank/DDBJ whole genome shotgun (WGS) entry which is preliminary data.</text>
</comment>
<keyword evidence="3" id="KW-0342">GTP-binding</keyword>